<dbReference type="RefSeq" id="WP_314012203.1">
    <property type="nucleotide sequence ID" value="NZ_JAVTTP010000001.1"/>
</dbReference>
<dbReference type="Pfam" id="PF02775">
    <property type="entry name" value="TPP_enzyme_C"/>
    <property type="match status" value="1"/>
</dbReference>
<evidence type="ECO:0000256" key="2">
    <source>
        <dbReference type="ARBA" id="ARBA00001964"/>
    </source>
</evidence>
<evidence type="ECO:0000256" key="9">
    <source>
        <dbReference type="RuleBase" id="RU362132"/>
    </source>
</evidence>
<dbReference type="CDD" id="cd07038">
    <property type="entry name" value="TPP_PYR_PDC_IPDC_like"/>
    <property type="match status" value="1"/>
</dbReference>
<dbReference type="PANTHER" id="PTHR43452">
    <property type="entry name" value="PYRUVATE DECARBOXYLASE"/>
    <property type="match status" value="1"/>
</dbReference>
<dbReference type="SUPFAM" id="SSF52518">
    <property type="entry name" value="Thiamin diphosphate-binding fold (THDP-binding)"/>
    <property type="match status" value="2"/>
</dbReference>
<dbReference type="InterPro" id="IPR012000">
    <property type="entry name" value="Thiamin_PyroP_enz_cen_dom"/>
</dbReference>
<keyword evidence="7 9" id="KW-0786">Thiamine pyrophosphate</keyword>
<evidence type="ECO:0000313" key="14">
    <source>
        <dbReference type="Proteomes" id="UP001250656"/>
    </source>
</evidence>
<dbReference type="PIRSF" id="PIRSF036565">
    <property type="entry name" value="Pyruvt_ip_decrb"/>
    <property type="match status" value="1"/>
</dbReference>
<proteinExistence type="inferred from homology"/>
<evidence type="ECO:0000259" key="10">
    <source>
        <dbReference type="Pfam" id="PF00205"/>
    </source>
</evidence>
<evidence type="ECO:0000313" key="13">
    <source>
        <dbReference type="EMBL" id="MDT7827331.1"/>
    </source>
</evidence>
<evidence type="ECO:0000256" key="8">
    <source>
        <dbReference type="ARBA" id="ARBA00023239"/>
    </source>
</evidence>
<dbReference type="InterPro" id="IPR012110">
    <property type="entry name" value="PDC/IPDC-like"/>
</dbReference>
<dbReference type="InterPro" id="IPR029061">
    <property type="entry name" value="THDP-binding"/>
</dbReference>
<dbReference type="PANTHER" id="PTHR43452:SF30">
    <property type="entry name" value="PYRUVATE DECARBOXYLASE ISOZYME 1-RELATED"/>
    <property type="match status" value="1"/>
</dbReference>
<evidence type="ECO:0000256" key="3">
    <source>
        <dbReference type="ARBA" id="ARBA00007812"/>
    </source>
</evidence>
<keyword evidence="8" id="KW-0456">Lyase</keyword>
<dbReference type="Pfam" id="PF00205">
    <property type="entry name" value="TPP_enzyme_M"/>
    <property type="match status" value="1"/>
</dbReference>
<keyword evidence="14" id="KW-1185">Reference proteome</keyword>
<evidence type="ECO:0000256" key="1">
    <source>
        <dbReference type="ARBA" id="ARBA00001920"/>
    </source>
</evidence>
<feature type="domain" description="Thiamine pyrophosphate enzyme N-terminal TPP-binding" evidence="12">
    <location>
        <begin position="6"/>
        <end position="117"/>
    </location>
</feature>
<evidence type="ECO:0000256" key="5">
    <source>
        <dbReference type="ARBA" id="ARBA00022793"/>
    </source>
</evidence>
<comment type="caution">
    <text evidence="13">The sequence shown here is derived from an EMBL/GenBank/DDBJ whole genome shotgun (WGS) entry which is preliminary data.</text>
</comment>
<keyword evidence="4" id="KW-0479">Metal-binding</keyword>
<gene>
    <name evidence="13" type="ORF">RQM65_01470</name>
</gene>
<feature type="domain" description="Thiamine pyrophosphate enzyme central" evidence="10">
    <location>
        <begin position="227"/>
        <end position="327"/>
    </location>
</feature>
<keyword evidence="6" id="KW-0460">Magnesium</keyword>
<evidence type="ECO:0000256" key="4">
    <source>
        <dbReference type="ARBA" id="ARBA00022723"/>
    </source>
</evidence>
<dbReference type="EMBL" id="JAVTTP010000001">
    <property type="protein sequence ID" value="MDT7827331.1"/>
    <property type="molecule type" value="Genomic_DNA"/>
</dbReference>
<dbReference type="Proteomes" id="UP001250656">
    <property type="component" value="Unassembled WGS sequence"/>
</dbReference>
<dbReference type="InterPro" id="IPR011766">
    <property type="entry name" value="TPP_enzyme_TPP-bd"/>
</dbReference>
<comment type="similarity">
    <text evidence="3 9">Belongs to the TPP enzyme family.</text>
</comment>
<evidence type="ECO:0000256" key="6">
    <source>
        <dbReference type="ARBA" id="ARBA00022842"/>
    </source>
</evidence>
<evidence type="ECO:0000259" key="12">
    <source>
        <dbReference type="Pfam" id="PF02776"/>
    </source>
</evidence>
<feature type="domain" description="Thiamine pyrophosphate enzyme TPP-binding" evidence="11">
    <location>
        <begin position="410"/>
        <end position="553"/>
    </location>
</feature>
<dbReference type="InterPro" id="IPR012001">
    <property type="entry name" value="Thiamin_PyroP_enz_TPP-bd_dom"/>
</dbReference>
<name>A0ABU3L0S1_9FLAO</name>
<dbReference type="SUPFAM" id="SSF52467">
    <property type="entry name" value="DHS-like NAD/FAD-binding domain"/>
    <property type="match status" value="1"/>
</dbReference>
<dbReference type="Gene3D" id="3.40.50.970">
    <property type="match status" value="2"/>
</dbReference>
<dbReference type="Gene3D" id="3.40.50.1220">
    <property type="entry name" value="TPP-binding domain"/>
    <property type="match status" value="1"/>
</dbReference>
<dbReference type="Pfam" id="PF02776">
    <property type="entry name" value="TPP_enzyme_N"/>
    <property type="match status" value="1"/>
</dbReference>
<dbReference type="InterPro" id="IPR029035">
    <property type="entry name" value="DHS-like_NAD/FAD-binding_dom"/>
</dbReference>
<protein>
    <submittedName>
        <fullName evidence="13">Thiamine pyrophosphate-binding protein</fullName>
    </submittedName>
</protein>
<dbReference type="InterPro" id="IPR047213">
    <property type="entry name" value="TPP_PYR_PDC_IPDC-like"/>
</dbReference>
<sequence>MANQITVGTYLTTRLEQLGVNHLFAVPGDYTSDFLEIVDQQSTIERIGNCNELNAGYAADGYARANGLGAMAVTTGVGAFSALNAIGGAYVEKIPVVLIIGTLSNTKLLQEMNEAELYHHQVNDTDFNKTVFKEVTVAFERISNPMAAPAQIDAVITACISQSRPAALEIMEDCYYMPCPAPEGTLAPVASYESFAVLQQMAATEPPNKYAAQIVKAVNDSADAIYGQLVASKRPILLAGKDIGTQRLQSKFQQLLDAIQAPFATSLLGKSVIAENNAWYIGQWDNVFTQPYTASIADSNDCLIGLGVWNTDLNNFGPPNVTPNDAAPIFASREMVKVGGKQYAQVSLENLMDALIERIRTKGYNPVWNQPPGNPPMPAIPSPTDVITYDHFFDVMSNYLRPEHILVSEIGLSTFGGSSFLKTKRQNGYLGQNIWASIGWSVPAGLGASFTPDSRTIVTVGDGAFKLTCQAISTMVMEKRNTVVFVFNNKVYAVEQILLDPKPFETGSNAPFEAANVLQQWDYVSLMNAFSNNDTSAGKSANVNTVADLQQILASIDQNPNAAWLVNINLNERDYPIAWKRFVPGS</sequence>
<evidence type="ECO:0000259" key="11">
    <source>
        <dbReference type="Pfam" id="PF02775"/>
    </source>
</evidence>
<accession>A0ABU3L0S1</accession>
<comment type="cofactor">
    <cofactor evidence="2">
        <name>thiamine diphosphate</name>
        <dbReference type="ChEBI" id="CHEBI:58937"/>
    </cofactor>
</comment>
<reference evidence="13 14" key="1">
    <citation type="submission" date="2023-09" db="EMBL/GenBank/DDBJ databases">
        <title>Novel taxa isolated from Blanes Bay.</title>
        <authorList>
            <person name="Rey-Velasco X."/>
            <person name="Lucena T."/>
        </authorList>
    </citation>
    <scope>NUCLEOTIDE SEQUENCE [LARGE SCALE GENOMIC DNA]</scope>
    <source>
        <strain evidence="13 14">S334</strain>
    </source>
</reference>
<evidence type="ECO:0000256" key="7">
    <source>
        <dbReference type="ARBA" id="ARBA00023052"/>
    </source>
</evidence>
<keyword evidence="5" id="KW-0210">Decarboxylase</keyword>
<comment type="cofactor">
    <cofactor evidence="1">
        <name>a metal cation</name>
        <dbReference type="ChEBI" id="CHEBI:25213"/>
    </cofactor>
</comment>
<organism evidence="13 14">
    <name type="scientific">Pricia mediterranea</name>
    <dbReference type="NCBI Taxonomy" id="3076079"/>
    <lineage>
        <taxon>Bacteria</taxon>
        <taxon>Pseudomonadati</taxon>
        <taxon>Bacteroidota</taxon>
        <taxon>Flavobacteriia</taxon>
        <taxon>Flavobacteriales</taxon>
        <taxon>Flavobacteriaceae</taxon>
        <taxon>Pricia</taxon>
    </lineage>
</organism>